<accession>A0A420GX76</accession>
<dbReference type="AlphaFoldDB" id="A0A420GX76"/>
<evidence type="ECO:0000313" key="1">
    <source>
        <dbReference type="EMBL" id="RKF49839.1"/>
    </source>
</evidence>
<gene>
    <name evidence="1" type="ORF">BCY88_16815</name>
</gene>
<evidence type="ECO:0000313" key="2">
    <source>
        <dbReference type="Proteomes" id="UP000283709"/>
    </source>
</evidence>
<dbReference type="OrthoDB" id="583109at2"/>
<dbReference type="NCBIfam" id="NF041770">
    <property type="entry name" value="CFI_box_CTERM"/>
    <property type="match status" value="1"/>
</dbReference>
<proteinExistence type="predicted"/>
<sequence>MQVDAAASTLSQVGAYEIAVYSGVYDVNNTQIVQRPIGQGGAQGLATWGLSGCHGAAVFGGQQNQAQVDWLAMFHSSGGLTSDRLTEFLVHLGATVPQPGGNFEWVLVMSQGDETAQTGSWTTLQQNAPQSVLFNAQPTHVYTMNGPAPGGSGNAFAVDFAGRWGALGGNIINAPLWPVAPRHHGQVRIAHAAGKRGCCYLSSACCEHLGLPDDCEELETLRRYRDDVLARTHEGRRDIETYYRQAPEIVRQIETLAGREQIYSMIYSAYLLPAVQLIQAGDNEKAYRVYKTLVADLTRYLDMNERRDQTDAALPFGGPAR</sequence>
<reference evidence="1 2" key="1">
    <citation type="submission" date="2016-07" db="EMBL/GenBank/DDBJ databases">
        <title>Genome analysis of Burkholderia fungorum ES3-20.</title>
        <authorList>
            <person name="Xu D."/>
            <person name="Yao R."/>
            <person name="Zheng S."/>
        </authorList>
    </citation>
    <scope>NUCLEOTIDE SEQUENCE [LARGE SCALE GENOMIC DNA]</scope>
    <source>
        <strain evidence="1 2">ES3-20</strain>
    </source>
</reference>
<name>A0A420GX76_9BURK</name>
<organism evidence="1 2">
    <name type="scientific">Paraburkholderia fungorum</name>
    <dbReference type="NCBI Taxonomy" id="134537"/>
    <lineage>
        <taxon>Bacteria</taxon>
        <taxon>Pseudomonadati</taxon>
        <taxon>Pseudomonadota</taxon>
        <taxon>Betaproteobacteria</taxon>
        <taxon>Burkholderiales</taxon>
        <taxon>Burkholderiaceae</taxon>
        <taxon>Paraburkholderia</taxon>
    </lineage>
</organism>
<protein>
    <submittedName>
        <fullName evidence="1">Uncharacterized protein</fullName>
    </submittedName>
</protein>
<dbReference type="RefSeq" id="WP_120343131.1">
    <property type="nucleotide sequence ID" value="NZ_MCAS01000003.1"/>
</dbReference>
<dbReference type="InterPro" id="IPR049886">
    <property type="entry name" value="CFI_box_CTERM_dom"/>
</dbReference>
<dbReference type="EMBL" id="MCAS01000003">
    <property type="protein sequence ID" value="RKF49839.1"/>
    <property type="molecule type" value="Genomic_DNA"/>
</dbReference>
<comment type="caution">
    <text evidence="1">The sequence shown here is derived from an EMBL/GenBank/DDBJ whole genome shotgun (WGS) entry which is preliminary data.</text>
</comment>
<dbReference type="Proteomes" id="UP000283709">
    <property type="component" value="Unassembled WGS sequence"/>
</dbReference>